<dbReference type="GeneID" id="101845614"/>
<dbReference type="Proteomes" id="UP000694888">
    <property type="component" value="Unplaced"/>
</dbReference>
<sequence length="357" mass="41654">MSFLNYRFLCAEKRNDTSQGCVGVLFKVSKSLQRAHIQKMDRVTSVKPLSNPEVLESARAQFRVMKTYEKDGIPYLGSTFVSDFEEMFRQISDVKLKDDDVFLIGFMRSGNHWVSEILSMILRQTATFTDFYFHSRFPEIMGIEVHEKFQAIPEPRIIITHIHPNRLPRDVLKKPVKFVYILRNPKDTLASWYKLTTSLNNDGDCFYGSWDEFFELQLTGEFCWGSWFQHVLAWEKFMKENPNVPVFVVQFEKLKEQPKDVIADLCRFLGRPDTLTEEIATATSFENMKIGTKEKEKEADKILMKEGETMAMVSGKTQQWKKRFTVDQNERFDKFFEEALAGNGLADRVKEYIGISK</sequence>
<feature type="domain" description="Sulfotransferase" evidence="3">
    <location>
        <begin position="98"/>
        <end position="343"/>
    </location>
</feature>
<evidence type="ECO:0000313" key="4">
    <source>
        <dbReference type="Proteomes" id="UP000694888"/>
    </source>
</evidence>
<dbReference type="RefSeq" id="XP_005095450.2">
    <property type="nucleotide sequence ID" value="XM_005095393.2"/>
</dbReference>
<dbReference type="PANTHER" id="PTHR11783">
    <property type="entry name" value="SULFOTRANSFERASE SULT"/>
    <property type="match status" value="1"/>
</dbReference>
<protein>
    <submittedName>
        <fullName evidence="5">Sulfotransferase 1A1</fullName>
    </submittedName>
</protein>
<dbReference type="SUPFAM" id="SSF52540">
    <property type="entry name" value="P-loop containing nucleoside triphosphate hydrolases"/>
    <property type="match status" value="1"/>
</dbReference>
<evidence type="ECO:0000256" key="1">
    <source>
        <dbReference type="ARBA" id="ARBA00005771"/>
    </source>
</evidence>
<evidence type="ECO:0000259" key="3">
    <source>
        <dbReference type="Pfam" id="PF00685"/>
    </source>
</evidence>
<dbReference type="Gene3D" id="3.40.50.300">
    <property type="entry name" value="P-loop containing nucleotide triphosphate hydrolases"/>
    <property type="match status" value="1"/>
</dbReference>
<organism evidence="4 5">
    <name type="scientific">Aplysia californica</name>
    <name type="common">California sea hare</name>
    <dbReference type="NCBI Taxonomy" id="6500"/>
    <lineage>
        <taxon>Eukaryota</taxon>
        <taxon>Metazoa</taxon>
        <taxon>Spiralia</taxon>
        <taxon>Lophotrochozoa</taxon>
        <taxon>Mollusca</taxon>
        <taxon>Gastropoda</taxon>
        <taxon>Heterobranchia</taxon>
        <taxon>Euthyneura</taxon>
        <taxon>Tectipleura</taxon>
        <taxon>Aplysiida</taxon>
        <taxon>Aplysioidea</taxon>
        <taxon>Aplysiidae</taxon>
        <taxon>Aplysia</taxon>
    </lineage>
</organism>
<name>A0ABM0JJZ1_APLCA</name>
<reference evidence="5" key="1">
    <citation type="submission" date="2025-08" db="UniProtKB">
        <authorList>
            <consortium name="RefSeq"/>
        </authorList>
    </citation>
    <scope>IDENTIFICATION</scope>
</reference>
<gene>
    <name evidence="5" type="primary">LOC101845614</name>
</gene>
<dbReference type="InterPro" id="IPR000863">
    <property type="entry name" value="Sulfotransferase_dom"/>
</dbReference>
<keyword evidence="4" id="KW-1185">Reference proteome</keyword>
<comment type="similarity">
    <text evidence="1">Belongs to the sulfotransferase 1 family.</text>
</comment>
<keyword evidence="2" id="KW-0808">Transferase</keyword>
<evidence type="ECO:0000313" key="5">
    <source>
        <dbReference type="RefSeq" id="XP_005095450.2"/>
    </source>
</evidence>
<dbReference type="InterPro" id="IPR027417">
    <property type="entry name" value="P-loop_NTPase"/>
</dbReference>
<proteinExistence type="inferred from homology"/>
<dbReference type="Pfam" id="PF00685">
    <property type="entry name" value="Sulfotransfer_1"/>
    <property type="match status" value="1"/>
</dbReference>
<evidence type="ECO:0000256" key="2">
    <source>
        <dbReference type="ARBA" id="ARBA00022679"/>
    </source>
</evidence>
<accession>A0ABM0JJZ1</accession>